<organism evidence="7 8">
    <name type="scientific">Paenibacillus illinoisensis</name>
    <dbReference type="NCBI Taxonomy" id="59845"/>
    <lineage>
        <taxon>Bacteria</taxon>
        <taxon>Bacillati</taxon>
        <taxon>Bacillota</taxon>
        <taxon>Bacilli</taxon>
        <taxon>Bacillales</taxon>
        <taxon>Paenibacillaceae</taxon>
        <taxon>Paenibacillus</taxon>
    </lineage>
</organism>
<dbReference type="EMBL" id="PRLG01000029">
    <property type="protein sequence ID" value="PYY26389.1"/>
    <property type="molecule type" value="Genomic_DNA"/>
</dbReference>
<dbReference type="Proteomes" id="UP000247459">
    <property type="component" value="Unassembled WGS sequence"/>
</dbReference>
<feature type="transmembrane region" description="Helical" evidence="6">
    <location>
        <begin position="39"/>
        <end position="60"/>
    </location>
</feature>
<feature type="transmembrane region" description="Helical" evidence="6">
    <location>
        <begin position="104"/>
        <end position="130"/>
    </location>
</feature>
<feature type="transmembrane region" description="Helical" evidence="6">
    <location>
        <begin position="174"/>
        <end position="191"/>
    </location>
</feature>
<evidence type="ECO:0000313" key="7">
    <source>
        <dbReference type="EMBL" id="PYY26389.1"/>
    </source>
</evidence>
<dbReference type="RefSeq" id="WP_258377824.1">
    <property type="nucleotide sequence ID" value="NZ_PRLG01000029.1"/>
</dbReference>
<evidence type="ECO:0000256" key="5">
    <source>
        <dbReference type="ARBA" id="ARBA00023136"/>
    </source>
</evidence>
<dbReference type="Pfam" id="PF01810">
    <property type="entry name" value="LysE"/>
    <property type="match status" value="1"/>
</dbReference>
<protein>
    <submittedName>
        <fullName evidence="7">Lysine exporter protein LysE-YggA</fullName>
    </submittedName>
</protein>
<dbReference type="GO" id="GO:0015171">
    <property type="term" value="F:amino acid transmembrane transporter activity"/>
    <property type="evidence" value="ECO:0007669"/>
    <property type="project" value="TreeGrafter"/>
</dbReference>
<keyword evidence="3 6" id="KW-0812">Transmembrane</keyword>
<sequence length="192" mass="21493">MIIPLLTYAIVASFTPGPNNIIAMTQARHRGFAKTLPFVGGVAAGCLLNMCLSSYFNLVLQQYIPRIRPVLNVLGCVYLIYLAFKIMRSTSSQQEDTRTKPYSFWFGFTLQFMNPKVILYGLTAISVFVLPLAQSHTHMMVFSVLLTIVGISANMTWALCGVIFQSVLVRYERPFNMAMGILIIYSALSMLK</sequence>
<dbReference type="PANTHER" id="PTHR30086">
    <property type="entry name" value="ARGININE EXPORTER PROTEIN ARGO"/>
    <property type="match status" value="1"/>
</dbReference>
<name>A0A2W0C7L7_9BACL</name>
<dbReference type="AlphaFoldDB" id="A0A2W0C7L7"/>
<keyword evidence="5 6" id="KW-0472">Membrane</keyword>
<gene>
    <name evidence="7" type="ORF">PIL02S_05784</name>
</gene>
<keyword evidence="2" id="KW-1003">Cell membrane</keyword>
<comment type="caution">
    <text evidence="7">The sequence shown here is derived from an EMBL/GenBank/DDBJ whole genome shotgun (WGS) entry which is preliminary data.</text>
</comment>
<reference evidence="7 8" key="1">
    <citation type="submission" date="2018-01" db="EMBL/GenBank/DDBJ databases">
        <title>Genome sequence of the PGP bacterium Paenibacillus illinoisensis E3.</title>
        <authorList>
            <person name="Rolli E."/>
            <person name="Marasco R."/>
            <person name="Bessem C."/>
            <person name="Michoud G."/>
            <person name="Gaiarsa S."/>
            <person name="Borin S."/>
            <person name="Daffonchio D."/>
        </authorList>
    </citation>
    <scope>NUCLEOTIDE SEQUENCE [LARGE SCALE GENOMIC DNA]</scope>
    <source>
        <strain evidence="7 8">E3</strain>
    </source>
</reference>
<dbReference type="InterPro" id="IPR001123">
    <property type="entry name" value="LeuE-type"/>
</dbReference>
<evidence type="ECO:0000256" key="6">
    <source>
        <dbReference type="SAM" id="Phobius"/>
    </source>
</evidence>
<evidence type="ECO:0000256" key="1">
    <source>
        <dbReference type="ARBA" id="ARBA00004651"/>
    </source>
</evidence>
<feature type="transmembrane region" description="Helical" evidence="6">
    <location>
        <begin position="142"/>
        <end position="168"/>
    </location>
</feature>
<proteinExistence type="predicted"/>
<keyword evidence="4 6" id="KW-1133">Transmembrane helix</keyword>
<dbReference type="GO" id="GO:0005886">
    <property type="term" value="C:plasma membrane"/>
    <property type="evidence" value="ECO:0007669"/>
    <property type="project" value="UniProtKB-SubCell"/>
</dbReference>
<dbReference type="PANTHER" id="PTHR30086:SF20">
    <property type="entry name" value="ARGININE EXPORTER PROTEIN ARGO-RELATED"/>
    <property type="match status" value="1"/>
</dbReference>
<evidence type="ECO:0000313" key="8">
    <source>
        <dbReference type="Proteomes" id="UP000247459"/>
    </source>
</evidence>
<dbReference type="GO" id="GO:0033228">
    <property type="term" value="P:cysteine export across plasma membrane"/>
    <property type="evidence" value="ECO:0007669"/>
    <property type="project" value="TreeGrafter"/>
</dbReference>
<evidence type="ECO:0000256" key="4">
    <source>
        <dbReference type="ARBA" id="ARBA00022989"/>
    </source>
</evidence>
<evidence type="ECO:0000256" key="3">
    <source>
        <dbReference type="ARBA" id="ARBA00022692"/>
    </source>
</evidence>
<feature type="transmembrane region" description="Helical" evidence="6">
    <location>
        <begin position="67"/>
        <end position="84"/>
    </location>
</feature>
<evidence type="ECO:0000256" key="2">
    <source>
        <dbReference type="ARBA" id="ARBA00022475"/>
    </source>
</evidence>
<accession>A0A2W0C7L7</accession>
<comment type="subcellular location">
    <subcellularLocation>
        <location evidence="1">Cell membrane</location>
        <topology evidence="1">Multi-pass membrane protein</topology>
    </subcellularLocation>
</comment>